<proteinExistence type="predicted"/>
<dbReference type="Pfam" id="PF00462">
    <property type="entry name" value="Glutaredoxin"/>
    <property type="match status" value="1"/>
</dbReference>
<sequence>MAGEVVIYWRPGCPFCWRLRRALRRRRLPTREVNIWTDPEAAAVVRSIADGNETVPTVVVGDIAMVNPRPSEVIAAVRSRAPELLDRAAASARWRIAFRRPSR</sequence>
<dbReference type="Proteomes" id="UP000189229">
    <property type="component" value="Unassembled WGS sequence"/>
</dbReference>
<dbReference type="PANTHER" id="PTHR34386:SF1">
    <property type="entry name" value="GLUTAREDOXIN-LIKE PROTEIN NRDH"/>
    <property type="match status" value="1"/>
</dbReference>
<protein>
    <submittedName>
        <fullName evidence="4">Glutaredoxin family protein</fullName>
    </submittedName>
    <submittedName>
        <fullName evidence="2">NrdH-redoxin</fullName>
    </submittedName>
</protein>
<evidence type="ECO:0000313" key="2">
    <source>
        <dbReference type="EMBL" id="BCI91368.1"/>
    </source>
</evidence>
<feature type="domain" description="Glutaredoxin" evidence="1">
    <location>
        <begin position="5"/>
        <end position="62"/>
    </location>
</feature>
<evidence type="ECO:0000313" key="4">
    <source>
        <dbReference type="EMBL" id="OOK66937.1"/>
    </source>
</evidence>
<dbReference type="Proteomes" id="UP000516380">
    <property type="component" value="Chromosome"/>
</dbReference>
<dbReference type="InterPro" id="IPR051548">
    <property type="entry name" value="Grx-like_ET"/>
</dbReference>
<dbReference type="InterPro" id="IPR036249">
    <property type="entry name" value="Thioredoxin-like_sf"/>
</dbReference>
<organism evidence="4 5">
    <name type="scientific">Mycobacterium kansasii</name>
    <dbReference type="NCBI Taxonomy" id="1768"/>
    <lineage>
        <taxon>Bacteria</taxon>
        <taxon>Bacillati</taxon>
        <taxon>Actinomycetota</taxon>
        <taxon>Actinomycetes</taxon>
        <taxon>Mycobacteriales</taxon>
        <taxon>Mycobacteriaceae</taxon>
        <taxon>Mycobacterium</taxon>
    </lineage>
</organism>
<keyword evidence="7" id="KW-1185">Reference proteome</keyword>
<evidence type="ECO:0000313" key="6">
    <source>
        <dbReference type="Proteomes" id="UP000189229"/>
    </source>
</evidence>
<dbReference type="PANTHER" id="PTHR34386">
    <property type="entry name" value="GLUTAREDOXIN"/>
    <property type="match status" value="1"/>
</dbReference>
<dbReference type="Proteomes" id="UP000188532">
    <property type="component" value="Unassembled WGS sequence"/>
</dbReference>
<evidence type="ECO:0000313" key="5">
    <source>
        <dbReference type="Proteomes" id="UP000188532"/>
    </source>
</evidence>
<dbReference type="GO" id="GO:0009055">
    <property type="term" value="F:electron transfer activity"/>
    <property type="evidence" value="ECO:0007669"/>
    <property type="project" value="TreeGrafter"/>
</dbReference>
<dbReference type="GeneID" id="29698423"/>
<dbReference type="STRING" id="1768.B1T50_18710"/>
<accession>A0A1V3WIY1</accession>
<dbReference type="AlphaFoldDB" id="A0A1V3WIY1"/>
<dbReference type="GO" id="GO:0045454">
    <property type="term" value="P:cell redox homeostasis"/>
    <property type="evidence" value="ECO:0007669"/>
    <property type="project" value="TreeGrafter"/>
</dbReference>
<name>A0A1V3WIY1_MYCKA</name>
<dbReference type="InterPro" id="IPR002109">
    <property type="entry name" value="Glutaredoxin"/>
</dbReference>
<dbReference type="EMBL" id="MVBN01000009">
    <property type="protein sequence ID" value="OOK66937.1"/>
    <property type="molecule type" value="Genomic_DNA"/>
</dbReference>
<dbReference type="EMBL" id="AP023343">
    <property type="protein sequence ID" value="BCI91368.1"/>
    <property type="molecule type" value="Genomic_DNA"/>
</dbReference>
<evidence type="ECO:0000313" key="7">
    <source>
        <dbReference type="Proteomes" id="UP000516380"/>
    </source>
</evidence>
<dbReference type="PROSITE" id="PS51354">
    <property type="entry name" value="GLUTAREDOXIN_2"/>
    <property type="match status" value="1"/>
</dbReference>
<evidence type="ECO:0000259" key="1">
    <source>
        <dbReference type="Pfam" id="PF00462"/>
    </source>
</evidence>
<dbReference type="Gene3D" id="3.40.30.10">
    <property type="entry name" value="Glutaredoxin"/>
    <property type="match status" value="1"/>
</dbReference>
<gene>
    <name evidence="4" type="ORF">BZL29_7328</name>
    <name evidence="3" type="ORF">BZL30_8789</name>
    <name evidence="2" type="ORF">NIIDMKKI_65740</name>
</gene>
<reference evidence="2 7" key="2">
    <citation type="submission" date="2020-07" db="EMBL/GenBank/DDBJ databases">
        <title>Mycobacterium kansasii (former subtype) with zoonotic potential isolated from diseased indoor pet cat, Japan.</title>
        <authorList>
            <person name="Fukano H."/>
            <person name="Terazono T."/>
            <person name="Hoshino Y."/>
        </authorList>
    </citation>
    <scope>NUCLEOTIDE SEQUENCE [LARGE SCALE GENOMIC DNA]</scope>
    <source>
        <strain evidence="2 7">Kuro-I</strain>
    </source>
</reference>
<dbReference type="RefSeq" id="WP_023370532.1">
    <property type="nucleotide sequence ID" value="NZ_BLYZ01000003.1"/>
</dbReference>
<dbReference type="SUPFAM" id="SSF52833">
    <property type="entry name" value="Thioredoxin-like"/>
    <property type="match status" value="1"/>
</dbReference>
<evidence type="ECO:0000313" key="3">
    <source>
        <dbReference type="EMBL" id="OOK65825.1"/>
    </source>
</evidence>
<dbReference type="EMBL" id="MVBM01000010">
    <property type="protein sequence ID" value="OOK65825.1"/>
    <property type="molecule type" value="Genomic_DNA"/>
</dbReference>
<reference evidence="5 6" key="1">
    <citation type="submission" date="2017-02" db="EMBL/GenBank/DDBJ databases">
        <title>Complete genome sequences of Mycobacterium kansasii strains isolated from rhesus macaques.</title>
        <authorList>
            <person name="Panda A."/>
            <person name="Nagaraj S."/>
            <person name="Zhao X."/>
            <person name="Tettelin H."/>
            <person name="Detolla L.J."/>
        </authorList>
    </citation>
    <scope>NUCLEOTIDE SEQUENCE [LARGE SCALE GENOMIC DNA]</scope>
    <source>
        <strain evidence="4 5">11-3469</strain>
        <strain evidence="3 6">11-3813</strain>
    </source>
</reference>